<evidence type="ECO:0000256" key="1">
    <source>
        <dbReference type="ARBA" id="ARBA00018672"/>
    </source>
</evidence>
<dbReference type="SMART" id="SM00448">
    <property type="entry name" value="REC"/>
    <property type="match status" value="1"/>
</dbReference>
<dbReference type="Proteomes" id="UP000216024">
    <property type="component" value="Unassembled WGS sequence"/>
</dbReference>
<dbReference type="Gene3D" id="3.40.50.2300">
    <property type="match status" value="1"/>
</dbReference>
<sequence>MLRALVVDDEKSSGEIIKYLVNMNNFPIEIIGHAYSGDEAIDLIHKLKPQVVFIDIQMPVYNGLQVMEKINSSYDGAIKFIVITAYAYFEYAQQALRLGAKDILLKPIDNNQFIKTIKENIDFIYTKNETFNEIINYINNNYEKNLELNKCAQHFYLSPNHLSRMFKKYLNKNFITYLNELRIKKAQELLIESNLTIQEISHLVGYNNLNYFYRNFKQCHNTTPKKFREKHSTILYK</sequence>
<evidence type="ECO:0000313" key="10">
    <source>
        <dbReference type="Proteomes" id="UP000216024"/>
    </source>
</evidence>
<dbReference type="SUPFAM" id="SSF46689">
    <property type="entry name" value="Homeodomain-like"/>
    <property type="match status" value="1"/>
</dbReference>
<evidence type="ECO:0000256" key="2">
    <source>
        <dbReference type="ARBA" id="ARBA00023015"/>
    </source>
</evidence>
<keyword evidence="6" id="KW-0597">Phosphoprotein</keyword>
<accession>A0A267MB40</accession>
<dbReference type="InterPro" id="IPR001789">
    <property type="entry name" value="Sig_transdc_resp-reg_receiver"/>
</dbReference>
<evidence type="ECO:0000256" key="4">
    <source>
        <dbReference type="ARBA" id="ARBA00023163"/>
    </source>
</evidence>
<reference evidence="9 10" key="1">
    <citation type="submission" date="2017-06" db="EMBL/GenBank/DDBJ databases">
        <title>Draft genome sequence of anaerobic fermentative bacterium Anaeromicrobium sediminis DY2726D isolated from West Pacific Ocean sediments.</title>
        <authorList>
            <person name="Zeng X."/>
        </authorList>
    </citation>
    <scope>NUCLEOTIDE SEQUENCE [LARGE SCALE GENOMIC DNA]</scope>
    <source>
        <strain evidence="9 10">DY2726D</strain>
    </source>
</reference>
<feature type="modified residue" description="4-aspartylphosphate" evidence="6">
    <location>
        <position position="55"/>
    </location>
</feature>
<feature type="domain" description="Response regulatory" evidence="8">
    <location>
        <begin position="3"/>
        <end position="121"/>
    </location>
</feature>
<dbReference type="PROSITE" id="PS01124">
    <property type="entry name" value="HTH_ARAC_FAMILY_2"/>
    <property type="match status" value="1"/>
</dbReference>
<evidence type="ECO:0000259" key="7">
    <source>
        <dbReference type="PROSITE" id="PS01124"/>
    </source>
</evidence>
<dbReference type="SUPFAM" id="SSF52172">
    <property type="entry name" value="CheY-like"/>
    <property type="match status" value="1"/>
</dbReference>
<dbReference type="RefSeq" id="WP_095135775.1">
    <property type="nucleotide sequence ID" value="NZ_NIBG01000031.1"/>
</dbReference>
<dbReference type="InterPro" id="IPR011006">
    <property type="entry name" value="CheY-like_superfamily"/>
</dbReference>
<evidence type="ECO:0000256" key="6">
    <source>
        <dbReference type="PROSITE-ProRule" id="PRU00169"/>
    </source>
</evidence>
<dbReference type="PANTHER" id="PTHR43280:SF28">
    <property type="entry name" value="HTH-TYPE TRANSCRIPTIONAL ACTIVATOR RHAS"/>
    <property type="match status" value="1"/>
</dbReference>
<evidence type="ECO:0000256" key="3">
    <source>
        <dbReference type="ARBA" id="ARBA00023125"/>
    </source>
</evidence>
<evidence type="ECO:0000256" key="5">
    <source>
        <dbReference type="ARBA" id="ARBA00024867"/>
    </source>
</evidence>
<dbReference type="InterPro" id="IPR020449">
    <property type="entry name" value="Tscrpt_reg_AraC-type_HTH"/>
</dbReference>
<dbReference type="GO" id="GO:0043565">
    <property type="term" value="F:sequence-specific DNA binding"/>
    <property type="evidence" value="ECO:0007669"/>
    <property type="project" value="InterPro"/>
</dbReference>
<dbReference type="Gene3D" id="1.10.10.60">
    <property type="entry name" value="Homeodomain-like"/>
    <property type="match status" value="2"/>
</dbReference>
<dbReference type="EMBL" id="NIBG01000031">
    <property type="protein sequence ID" value="PAB56791.1"/>
    <property type="molecule type" value="Genomic_DNA"/>
</dbReference>
<dbReference type="CDD" id="cd17536">
    <property type="entry name" value="REC_YesN-like"/>
    <property type="match status" value="1"/>
</dbReference>
<dbReference type="PROSITE" id="PS50110">
    <property type="entry name" value="RESPONSE_REGULATORY"/>
    <property type="match status" value="1"/>
</dbReference>
<dbReference type="InterPro" id="IPR018060">
    <property type="entry name" value="HTH_AraC"/>
</dbReference>
<keyword evidence="3" id="KW-0238">DNA-binding</keyword>
<protein>
    <recommendedName>
        <fullName evidence="1">Stage 0 sporulation protein A homolog</fullName>
    </recommendedName>
</protein>
<dbReference type="InterPro" id="IPR018062">
    <property type="entry name" value="HTH_AraC-typ_CS"/>
</dbReference>
<dbReference type="OrthoDB" id="324626at2"/>
<keyword evidence="4" id="KW-0804">Transcription</keyword>
<dbReference type="PRINTS" id="PR00032">
    <property type="entry name" value="HTHARAC"/>
</dbReference>
<dbReference type="Pfam" id="PF00072">
    <property type="entry name" value="Response_reg"/>
    <property type="match status" value="1"/>
</dbReference>
<evidence type="ECO:0000259" key="8">
    <source>
        <dbReference type="PROSITE" id="PS50110"/>
    </source>
</evidence>
<proteinExistence type="predicted"/>
<dbReference type="Pfam" id="PF12833">
    <property type="entry name" value="HTH_18"/>
    <property type="match status" value="1"/>
</dbReference>
<comment type="function">
    <text evidence="5">May play the central regulatory role in sporulation. It may be an element of the effector pathway responsible for the activation of sporulation genes in response to nutritional stress. Spo0A may act in concert with spo0H (a sigma factor) to control the expression of some genes that are critical to the sporulation process.</text>
</comment>
<comment type="caution">
    <text evidence="9">The sequence shown here is derived from an EMBL/GenBank/DDBJ whole genome shotgun (WGS) entry which is preliminary data.</text>
</comment>
<name>A0A267MB40_9FIRM</name>
<evidence type="ECO:0000313" key="9">
    <source>
        <dbReference type="EMBL" id="PAB56791.1"/>
    </source>
</evidence>
<dbReference type="AlphaFoldDB" id="A0A267MB40"/>
<dbReference type="PROSITE" id="PS00041">
    <property type="entry name" value="HTH_ARAC_FAMILY_1"/>
    <property type="match status" value="1"/>
</dbReference>
<dbReference type="InterPro" id="IPR009057">
    <property type="entry name" value="Homeodomain-like_sf"/>
</dbReference>
<dbReference type="SMART" id="SM00342">
    <property type="entry name" value="HTH_ARAC"/>
    <property type="match status" value="1"/>
</dbReference>
<feature type="domain" description="HTH araC/xylS-type" evidence="7">
    <location>
        <begin position="132"/>
        <end position="230"/>
    </location>
</feature>
<dbReference type="GO" id="GO:0000160">
    <property type="term" value="P:phosphorelay signal transduction system"/>
    <property type="evidence" value="ECO:0007669"/>
    <property type="project" value="InterPro"/>
</dbReference>
<keyword evidence="10" id="KW-1185">Reference proteome</keyword>
<dbReference type="PANTHER" id="PTHR43280">
    <property type="entry name" value="ARAC-FAMILY TRANSCRIPTIONAL REGULATOR"/>
    <property type="match status" value="1"/>
</dbReference>
<gene>
    <name evidence="9" type="ORF">CCE28_20160</name>
</gene>
<dbReference type="GO" id="GO:0003700">
    <property type="term" value="F:DNA-binding transcription factor activity"/>
    <property type="evidence" value="ECO:0007669"/>
    <property type="project" value="InterPro"/>
</dbReference>
<keyword evidence="2" id="KW-0805">Transcription regulation</keyword>
<organism evidence="9 10">
    <name type="scientific">Anaeromicrobium sediminis</name>
    <dbReference type="NCBI Taxonomy" id="1478221"/>
    <lineage>
        <taxon>Bacteria</taxon>
        <taxon>Bacillati</taxon>
        <taxon>Bacillota</taxon>
        <taxon>Clostridia</taxon>
        <taxon>Peptostreptococcales</taxon>
        <taxon>Thermotaleaceae</taxon>
        <taxon>Anaeromicrobium</taxon>
    </lineage>
</organism>